<dbReference type="OrthoDB" id="6125419at2759"/>
<evidence type="ECO:0000313" key="5">
    <source>
        <dbReference type="Proteomes" id="UP000012960"/>
    </source>
</evidence>
<dbReference type="EnsemblPlants" id="Ma06_t10470.2">
    <property type="protein sequence ID" value="Ma06_p10470.2"/>
    <property type="gene ID" value="Ma06_g10470"/>
</dbReference>
<dbReference type="PANTHER" id="PTHR16212">
    <property type="entry name" value="FOCADHESIN FAMILY MEMBER"/>
    <property type="match status" value="1"/>
</dbReference>
<dbReference type="EMBL" id="HG996471">
    <property type="protein sequence ID" value="CAG1845856.1"/>
    <property type="molecule type" value="Genomic_DNA"/>
</dbReference>
<dbReference type="KEGG" id="mus:103987338"/>
<feature type="transmembrane region" description="Helical" evidence="1">
    <location>
        <begin position="1228"/>
        <end position="1251"/>
    </location>
</feature>
<evidence type="ECO:0000256" key="1">
    <source>
        <dbReference type="SAM" id="Phobius"/>
    </source>
</evidence>
<dbReference type="InParanoid" id="A0A804JES7"/>
<dbReference type="InterPro" id="IPR045163">
    <property type="entry name" value="Focadhesin/RST1"/>
</dbReference>
<dbReference type="OMA" id="MATYDAQ"/>
<protein>
    <submittedName>
        <fullName evidence="3">(wild Malaysian banana) hypothetical protein</fullName>
    </submittedName>
</protein>
<feature type="domain" description="DUF3730" evidence="2">
    <location>
        <begin position="538"/>
        <end position="751"/>
    </location>
</feature>
<gene>
    <name evidence="3" type="ORF">GSMUA_156510.1</name>
</gene>
<keyword evidence="1" id="KW-0812">Transmembrane</keyword>
<dbReference type="InterPro" id="IPR016024">
    <property type="entry name" value="ARM-type_fold"/>
</dbReference>
<reference evidence="4" key="2">
    <citation type="submission" date="2021-05" db="UniProtKB">
        <authorList>
            <consortium name="EnsemblPlants"/>
        </authorList>
    </citation>
    <scope>IDENTIFICATION</scope>
    <source>
        <strain evidence="4">subsp. malaccensis</strain>
    </source>
</reference>
<dbReference type="PANTHER" id="PTHR16212:SF4">
    <property type="entry name" value="FOCADHESIN"/>
    <property type="match status" value="1"/>
</dbReference>
<dbReference type="Pfam" id="PF12530">
    <property type="entry name" value="DUF3730"/>
    <property type="match status" value="2"/>
</dbReference>
<dbReference type="Proteomes" id="UP000012960">
    <property type="component" value="Unplaced"/>
</dbReference>
<evidence type="ECO:0000313" key="4">
    <source>
        <dbReference type="EnsemblPlants" id="Ma06_p10470.2"/>
    </source>
</evidence>
<evidence type="ECO:0000259" key="2">
    <source>
        <dbReference type="Pfam" id="PF12530"/>
    </source>
</evidence>
<name>A0A804JES7_MUSAM</name>
<proteinExistence type="predicted"/>
<feature type="domain" description="DUF3730" evidence="2">
    <location>
        <begin position="87"/>
        <end position="361"/>
    </location>
</feature>
<keyword evidence="1" id="KW-0472">Membrane</keyword>
<keyword evidence="5" id="KW-1185">Reference proteome</keyword>
<dbReference type="InterPro" id="IPR022542">
    <property type="entry name" value="FOCAD/RST1_DUF3730"/>
</dbReference>
<dbReference type="GO" id="GO:0060147">
    <property type="term" value="P:regulation of post-transcriptional gene silencing"/>
    <property type="evidence" value="ECO:0007669"/>
    <property type="project" value="InterPro"/>
</dbReference>
<dbReference type="Gramene" id="Ma06_t10470.2">
    <property type="protein sequence ID" value="Ma06_p10470.2"/>
    <property type="gene ID" value="Ma06_g10470"/>
</dbReference>
<sequence>MESSAAASFDHLLDKTRLPQPSFQRLAVASLFKKLRSAPPPLGLASGPARDALSRCLSSPSAPVADQAVRELCSLVKDGLLPVPAALLELQSALDGCTPGFASLFVKGIGFLARFAFRADPSWGRRFDPVELHPFIKVLSCRTEVHQELIQQVLLFIVQNKSLGMETVSGFLRPFLLFSVLRTSSSSSFTRDLISSVASFACSFPSQSIGILNLLVGCTRHLPLANEEDFKCLLVSSEYLVDAFIVVLKQLSCGETVFQSVSVDAKACGIELLENLLSVAIGCTKPWGGVEVLLELAKRLLVAQRNCGLPYPAELVTVIVSVSIILTQAEFEHEHLSALKLLIFLNEWKKENEDNSKGIACYHGEDLLCIFPLINLLSSPSQSVKASASHLLSRATRQVLELSDDPRKVQIPTSGTSTLRLGFILLRLLHHLWFQNHDEKIGFIGSQCGVMTSWTSQLKEYLSTVRRQKYNSIIQSPESSSGGLTSLFSSVASILLVHPKLSTSAVDSLAAIGGMDYKLGMPLLLTVLFHIKMLCRDKCDSLKMLPRLLEMLPSLATHSVMVPLILQTVLPMLHKSANPVLYGTAVRLLCKTWVINDTAFGTLQGLLDPQAFSHFMSQREICISLAASLRDICCHNPDRGVDLILSISSSIESRDPLVHALGLESLAHLCEADVIDFYTAWDVISDHMLDYFSDPIVAHGLCILLRWGALDAEVYSETSRNVIKILWEIGTSRFANYEFLWVKARIVAFESLSHYEVANIQEAIPEFKRRNLECLVSEDNMELLNAMEKLEVKILKFEHITRRRMLRQKRVVVHKVEKLLDVFPQAIFTAGKQIGELPGAALLCLVYTPKDLNSQATTKDSGKLHSEYERALLEIAESLHISRNIFMGFLALQSWKHFMHRWLRAVVLLADAKSSSAFDKNNKVANDILKTLCRVGAESIPQISANIAFAIGALCMVLPSSAHMVISAASEFLLKWLLEYEHEQRQWSAALSLGLVSTCFDATDWKQRFEVVNGLLKVLCESKSHLVKGACGMALGFACQNLLNTTEIGNGSGLEGQNTRITEISLLQDIINTLSLMICKLCPAATDSLKNLNVSFSPSQQSMSSNLFLGNLYDLEEDGWGAVGLVLGLGNSVIALYRFGAYDAILKIKDLLVSWISYDLHGPGSLVSNELSEIPLCMGSCLALPTVAAFCQRNELVNIDFDFLFGSYYSLISELLSLKKSGSAYQNLLVASCIGAGSFLSCIMSLGMHMVKFDNVKHLMEVLRTTYTSSFPPPVCFAGMLGVVNAFGAGAGDLIQMYPQATNFQLNCEQESSFVSGPILYSPVCETLSTSMVQEMFLIAKDSKDQQIKNYAAWALSFLRCRWWSSEFQDMISSQNSSLSSNSSAQTFDEESLVWKLCLWLSDVNKNKAGEVMDASTVAAVLRWLSKAPRLPPLDWGVIIRRCMRYDPQLSAEAHKRYCLTSLREECLNFSLVHANHVSPFLQFVDELSDLSRFRTLELNLQTFLVEHLLNICKIFSGRRLEKLFVDLVEYFRSTSYLAYEPEKKSRLRVYFWKGLHHCLTEAPEELSIASNVEKCMACLLSLLPELTSDGFSEEHIDSIGEWQVAVRCLAKAREEWLVDILQVSVIGQLHGESSSFVAKIISIKAKLVGMGRFPVSEMSELKAHVLNARTEGPWWSMLVEVAASLLTAEGRIKRQWLLDAFEISCISEYPSTALRFIGLLSSRWCMYMPLLTIEPTTVLSDLPVTLPSLLSDSSWSIIAGPLVDKLWVCTMRICTWAERLTIAGGSSMLDQIDASEAGLSIFLAHVMHETCLSLKQFLPFEKQLKLATLVVARV</sequence>
<evidence type="ECO:0000313" key="3">
    <source>
        <dbReference type="EMBL" id="CAG1845856.1"/>
    </source>
</evidence>
<dbReference type="SUPFAM" id="SSF48371">
    <property type="entry name" value="ARM repeat"/>
    <property type="match status" value="3"/>
</dbReference>
<organism evidence="4 5">
    <name type="scientific">Musa acuminata subsp. malaccensis</name>
    <name type="common">Wild banana</name>
    <name type="synonym">Musa malaccensis</name>
    <dbReference type="NCBI Taxonomy" id="214687"/>
    <lineage>
        <taxon>Eukaryota</taxon>
        <taxon>Viridiplantae</taxon>
        <taxon>Streptophyta</taxon>
        <taxon>Embryophyta</taxon>
        <taxon>Tracheophyta</taxon>
        <taxon>Spermatophyta</taxon>
        <taxon>Magnoliopsida</taxon>
        <taxon>Liliopsida</taxon>
        <taxon>Zingiberales</taxon>
        <taxon>Musaceae</taxon>
        <taxon>Musa</taxon>
    </lineage>
</organism>
<accession>A0A804JES7</accession>
<keyword evidence="1" id="KW-1133">Transmembrane helix</keyword>
<reference evidence="3" key="1">
    <citation type="submission" date="2021-03" db="EMBL/GenBank/DDBJ databases">
        <authorList>
            <consortium name="Genoscope - CEA"/>
            <person name="William W."/>
        </authorList>
    </citation>
    <scope>NUCLEOTIDE SEQUENCE</scope>
    <source>
        <strain evidence="3">Doubled-haploid Pahang</strain>
    </source>
</reference>